<evidence type="ECO:0000256" key="9">
    <source>
        <dbReference type="ARBA" id="ARBA00038592"/>
    </source>
</evidence>
<evidence type="ECO:0000256" key="3">
    <source>
        <dbReference type="ARBA" id="ARBA00022759"/>
    </source>
</evidence>
<keyword evidence="8" id="KW-0464">Manganese</keyword>
<evidence type="ECO:0000256" key="2">
    <source>
        <dbReference type="ARBA" id="ARBA00022723"/>
    </source>
</evidence>
<dbReference type="AlphaFoldDB" id="A0A4Y9EU58"/>
<evidence type="ECO:0000256" key="6">
    <source>
        <dbReference type="ARBA" id="ARBA00023118"/>
    </source>
</evidence>
<comment type="subunit">
    <text evidence="9">Homodimer, forms a heterotetramer with a Cas2 homodimer.</text>
</comment>
<evidence type="ECO:0000256" key="5">
    <source>
        <dbReference type="ARBA" id="ARBA00022842"/>
    </source>
</evidence>
<dbReference type="GO" id="GO:0003677">
    <property type="term" value="F:DNA binding"/>
    <property type="evidence" value="ECO:0007669"/>
    <property type="project" value="UniProtKB-KW"/>
</dbReference>
<evidence type="ECO:0000256" key="4">
    <source>
        <dbReference type="ARBA" id="ARBA00022801"/>
    </source>
</evidence>
<dbReference type="GO" id="GO:0004519">
    <property type="term" value="F:endonuclease activity"/>
    <property type="evidence" value="ECO:0007669"/>
    <property type="project" value="UniProtKB-KW"/>
</dbReference>
<keyword evidence="4" id="KW-0378">Hydrolase</keyword>
<dbReference type="PANTHER" id="PTHR34353">
    <property type="entry name" value="CRISPR-ASSOCIATED ENDONUCLEASE CAS1 1"/>
    <property type="match status" value="1"/>
</dbReference>
<dbReference type="EMBL" id="DTAB01000553">
    <property type="protein sequence ID" value="HGN86445.1"/>
    <property type="molecule type" value="Genomic_DNA"/>
</dbReference>
<dbReference type="InterPro" id="IPR002729">
    <property type="entry name" value="CRISPR-assoc_Cas1"/>
</dbReference>
<keyword evidence="1" id="KW-0540">Nuclease</keyword>
<keyword evidence="7" id="KW-0238">DNA-binding</keyword>
<reference evidence="11 12" key="1">
    <citation type="submission" date="2019-03" db="EMBL/GenBank/DDBJ databases">
        <title>Thermus tengchongensis species for the arsenic transformation mechanism.</title>
        <authorList>
            <person name="Yuan G.C."/>
        </authorList>
    </citation>
    <scope>NUCLEOTIDE SEQUENCE [LARGE SCALE GENOMIC DNA]</scope>
    <source>
        <strain evidence="11 12">15Y</strain>
    </source>
</reference>
<dbReference type="Gene3D" id="1.20.120.920">
    <property type="entry name" value="CRISPR-associated endonuclease Cas1, C-terminal domain"/>
    <property type="match status" value="1"/>
</dbReference>
<evidence type="ECO:0000256" key="7">
    <source>
        <dbReference type="ARBA" id="ARBA00023125"/>
    </source>
</evidence>
<sequence length="95" mass="11065">MEEFRVPVVDGLVLSAFRRGRLTPDHAEARAGGVYLNEEGKRTLLGLLEERFLQESTHPLGFRKPYQELIEVQAHRLKAAILGRERYTPFYLRQR</sequence>
<dbReference type="GO" id="GO:0016787">
    <property type="term" value="F:hydrolase activity"/>
    <property type="evidence" value="ECO:0007669"/>
    <property type="project" value="UniProtKB-KW"/>
</dbReference>
<protein>
    <recommendedName>
        <fullName evidence="13">CRISPR-associated endonuclease Cas1</fullName>
    </recommendedName>
</protein>
<dbReference type="STRING" id="1449357.GCA_000744175_02695"/>
<comment type="caution">
    <text evidence="10">The sequence shown here is derived from an EMBL/GenBank/DDBJ whole genome shotgun (WGS) entry which is preliminary data.</text>
</comment>
<evidence type="ECO:0000313" key="12">
    <source>
        <dbReference type="Proteomes" id="UP000297244"/>
    </source>
</evidence>
<dbReference type="GO" id="GO:0051607">
    <property type="term" value="P:defense response to virus"/>
    <property type="evidence" value="ECO:0007669"/>
    <property type="project" value="UniProtKB-KW"/>
</dbReference>
<evidence type="ECO:0000256" key="8">
    <source>
        <dbReference type="ARBA" id="ARBA00023211"/>
    </source>
</evidence>
<name>A0A4Y9EU58_9DEIN</name>
<reference evidence="10" key="2">
    <citation type="journal article" date="2020" name="mSystems">
        <title>Genome- and Community-Level Interaction Insights into Carbon Utilization and Element Cycling Functions of Hydrothermarchaeota in Hydrothermal Sediment.</title>
        <authorList>
            <person name="Zhou Z."/>
            <person name="Liu Y."/>
            <person name="Xu W."/>
            <person name="Pan J."/>
            <person name="Luo Z.H."/>
            <person name="Li M."/>
        </authorList>
    </citation>
    <scope>NUCLEOTIDE SEQUENCE [LARGE SCALE GENOMIC DNA]</scope>
    <source>
        <strain evidence="10">SpSt-611</strain>
    </source>
</reference>
<dbReference type="GO" id="GO:0046872">
    <property type="term" value="F:metal ion binding"/>
    <property type="evidence" value="ECO:0007669"/>
    <property type="project" value="UniProtKB-KW"/>
</dbReference>
<keyword evidence="6" id="KW-0051">Antiviral defense</keyword>
<dbReference type="OrthoDB" id="9803119at2"/>
<dbReference type="CDD" id="cd09634">
    <property type="entry name" value="Cas1_I-II-III"/>
    <property type="match status" value="1"/>
</dbReference>
<keyword evidence="2" id="KW-0479">Metal-binding</keyword>
<evidence type="ECO:0000256" key="1">
    <source>
        <dbReference type="ARBA" id="ARBA00022722"/>
    </source>
</evidence>
<evidence type="ECO:0008006" key="13">
    <source>
        <dbReference type="Google" id="ProtNLM"/>
    </source>
</evidence>
<dbReference type="PANTHER" id="PTHR34353:SF2">
    <property type="entry name" value="CRISPR-ASSOCIATED ENDONUCLEASE CAS1 1"/>
    <property type="match status" value="1"/>
</dbReference>
<accession>A0A4Y9EU58</accession>
<dbReference type="GO" id="GO:0043571">
    <property type="term" value="P:maintenance of CRISPR repeat elements"/>
    <property type="evidence" value="ECO:0007669"/>
    <property type="project" value="InterPro"/>
</dbReference>
<organism evidence="10">
    <name type="scientific">Thermus tengchongensis</name>
    <dbReference type="NCBI Taxonomy" id="1214928"/>
    <lineage>
        <taxon>Bacteria</taxon>
        <taxon>Thermotogati</taxon>
        <taxon>Deinococcota</taxon>
        <taxon>Deinococci</taxon>
        <taxon>Thermales</taxon>
        <taxon>Thermaceae</taxon>
        <taxon>Thermus</taxon>
    </lineage>
</organism>
<dbReference type="Proteomes" id="UP000297244">
    <property type="component" value="Unassembled WGS sequence"/>
</dbReference>
<dbReference type="Pfam" id="PF01867">
    <property type="entry name" value="Cas_Cas1"/>
    <property type="match status" value="1"/>
</dbReference>
<gene>
    <name evidence="11" type="ORF">E0489_13390</name>
    <name evidence="10" type="ORF">ENT80_09880</name>
</gene>
<keyword evidence="3" id="KW-0255">Endonuclease</keyword>
<dbReference type="InterPro" id="IPR042206">
    <property type="entry name" value="CRISPR-assoc_Cas1_C"/>
</dbReference>
<proteinExistence type="predicted"/>
<keyword evidence="12" id="KW-1185">Reference proteome</keyword>
<dbReference type="InterPro" id="IPR050646">
    <property type="entry name" value="Cas1"/>
</dbReference>
<dbReference type="EMBL" id="SKBL01000057">
    <property type="protein sequence ID" value="TFU13817.1"/>
    <property type="molecule type" value="Genomic_DNA"/>
</dbReference>
<evidence type="ECO:0000313" key="10">
    <source>
        <dbReference type="EMBL" id="HGN86445.1"/>
    </source>
</evidence>
<keyword evidence="5" id="KW-0460">Magnesium</keyword>
<evidence type="ECO:0000313" key="11">
    <source>
        <dbReference type="EMBL" id="TFU13817.1"/>
    </source>
</evidence>